<dbReference type="NCBIfam" id="TIGR01167">
    <property type="entry name" value="LPXTG_anchor"/>
    <property type="match status" value="1"/>
</dbReference>
<reference evidence="10" key="1">
    <citation type="thesis" date="2020" institute="ProQuest LLC" country="789 East Eisenhower Parkway, Ann Arbor, MI, USA">
        <title>Comparative Genomics and Chromosome Evolution.</title>
        <authorList>
            <person name="Mudd A.B."/>
        </authorList>
    </citation>
    <scope>NUCLEOTIDE SEQUENCE</scope>
    <source>
        <strain evidence="10">Female2</strain>
        <tissue evidence="10">Blood</tissue>
    </source>
</reference>
<dbReference type="GO" id="GO:0006612">
    <property type="term" value="P:protein targeting to membrane"/>
    <property type="evidence" value="ECO:0007669"/>
    <property type="project" value="TreeGrafter"/>
</dbReference>
<comment type="caution">
    <text evidence="10">The sequence shown here is derived from an EMBL/GenBank/DDBJ whole genome shotgun (WGS) entry which is preliminary data.</text>
</comment>
<name>A0A8T2JNR7_9PIPI</name>
<dbReference type="SMART" id="SM01328">
    <property type="entry name" value="zf-3CxxC"/>
    <property type="match status" value="1"/>
</dbReference>
<evidence type="ECO:0000256" key="1">
    <source>
        <dbReference type="ARBA" id="ARBA00004167"/>
    </source>
</evidence>
<keyword evidence="5" id="KW-0862">Zinc</keyword>
<evidence type="ECO:0000256" key="2">
    <source>
        <dbReference type="ARBA" id="ARBA00022692"/>
    </source>
</evidence>
<sequence>MEYEVWRNVFNETRDGIFAPHEWTLEVNVNLQPQPGWLQYGRHTFGRFRCSRCTRWWNSAEVHILFLMKLDRVMRHGTVKMRIFKQECKRCSFGIMETPEITQENIRIVISNLVNRIQSRIYLLNNRYEDQRPVVYSDKMEGPHNKEHCEACKENVCQWKILEVKAKSQPVKSMSMSSSVQNSFYTESSDGKLHNNLLYTTCRATPNTPPLTVHNPSYTSFRATPNTGQGNSFFSLVAAGVLGLISLYFLKRL</sequence>
<evidence type="ECO:0000256" key="4">
    <source>
        <dbReference type="ARBA" id="ARBA00022771"/>
    </source>
</evidence>
<dbReference type="GO" id="GO:0008270">
    <property type="term" value="F:zinc ion binding"/>
    <property type="evidence" value="ECO:0007669"/>
    <property type="project" value="UniProtKB-KW"/>
</dbReference>
<evidence type="ECO:0000313" key="11">
    <source>
        <dbReference type="Proteomes" id="UP000812440"/>
    </source>
</evidence>
<dbReference type="Pfam" id="PF13695">
    <property type="entry name" value="Zn_ribbon_3CxxC"/>
    <property type="match status" value="1"/>
</dbReference>
<proteinExistence type="predicted"/>
<comment type="subcellular location">
    <subcellularLocation>
        <location evidence="1">Membrane</location>
        <topology evidence="1">Single-pass membrane protein</topology>
    </subcellularLocation>
</comment>
<evidence type="ECO:0000313" key="10">
    <source>
        <dbReference type="EMBL" id="KAG8445057.1"/>
    </source>
</evidence>
<evidence type="ECO:0000256" key="7">
    <source>
        <dbReference type="ARBA" id="ARBA00023136"/>
    </source>
</evidence>
<accession>A0A8T2JNR7</accession>
<keyword evidence="6 8" id="KW-1133">Transmembrane helix</keyword>
<dbReference type="OrthoDB" id="8121437at2759"/>
<feature type="domain" description="3CxxC-type" evidence="9">
    <location>
        <begin position="43"/>
        <end position="155"/>
    </location>
</feature>
<keyword evidence="11" id="KW-1185">Reference proteome</keyword>
<dbReference type="Proteomes" id="UP000812440">
    <property type="component" value="Chromosome 5"/>
</dbReference>
<dbReference type="AlphaFoldDB" id="A0A8T2JNR7"/>
<keyword evidence="3" id="KW-0479">Metal-binding</keyword>
<gene>
    <name evidence="10" type="ORF">GDO86_009992</name>
</gene>
<keyword evidence="4" id="KW-0863">Zinc-finger</keyword>
<evidence type="ECO:0000256" key="5">
    <source>
        <dbReference type="ARBA" id="ARBA00022833"/>
    </source>
</evidence>
<evidence type="ECO:0000256" key="8">
    <source>
        <dbReference type="SAM" id="Phobius"/>
    </source>
</evidence>
<dbReference type="EMBL" id="JAACNH010000004">
    <property type="protein sequence ID" value="KAG8445057.1"/>
    <property type="molecule type" value="Genomic_DNA"/>
</dbReference>
<feature type="transmembrane region" description="Helical" evidence="8">
    <location>
        <begin position="232"/>
        <end position="250"/>
    </location>
</feature>
<dbReference type="GO" id="GO:0051205">
    <property type="term" value="P:protein insertion into membrane"/>
    <property type="evidence" value="ECO:0007669"/>
    <property type="project" value="TreeGrafter"/>
</dbReference>
<evidence type="ECO:0000256" key="6">
    <source>
        <dbReference type="ARBA" id="ARBA00022989"/>
    </source>
</evidence>
<evidence type="ECO:0000259" key="9">
    <source>
        <dbReference type="SMART" id="SM01328"/>
    </source>
</evidence>
<dbReference type="GO" id="GO:0001580">
    <property type="term" value="P:detection of chemical stimulus involved in sensory perception of bitter taste"/>
    <property type="evidence" value="ECO:0007669"/>
    <property type="project" value="TreeGrafter"/>
</dbReference>
<dbReference type="InterPro" id="IPR027377">
    <property type="entry name" value="ZAR1/RTP1-5-like_Znf-3CxxC"/>
</dbReference>
<dbReference type="GO" id="GO:0016020">
    <property type="term" value="C:membrane"/>
    <property type="evidence" value="ECO:0007669"/>
    <property type="project" value="UniProtKB-SubCell"/>
</dbReference>
<protein>
    <recommendedName>
        <fullName evidence="9">3CxxC-type domain-containing protein</fullName>
    </recommendedName>
</protein>
<dbReference type="PANTHER" id="PTHR14402">
    <property type="entry name" value="RECEPTOR TRANSPORTING PROTEIN"/>
    <property type="match status" value="1"/>
</dbReference>
<organism evidence="10 11">
    <name type="scientific">Hymenochirus boettgeri</name>
    <name type="common">Congo dwarf clawed frog</name>
    <dbReference type="NCBI Taxonomy" id="247094"/>
    <lineage>
        <taxon>Eukaryota</taxon>
        <taxon>Metazoa</taxon>
        <taxon>Chordata</taxon>
        <taxon>Craniata</taxon>
        <taxon>Vertebrata</taxon>
        <taxon>Euteleostomi</taxon>
        <taxon>Amphibia</taxon>
        <taxon>Batrachia</taxon>
        <taxon>Anura</taxon>
        <taxon>Pipoidea</taxon>
        <taxon>Pipidae</taxon>
        <taxon>Pipinae</taxon>
        <taxon>Hymenochirus</taxon>
    </lineage>
</organism>
<evidence type="ECO:0000256" key="3">
    <source>
        <dbReference type="ARBA" id="ARBA00022723"/>
    </source>
</evidence>
<dbReference type="InterPro" id="IPR026096">
    <property type="entry name" value="R-trans_p"/>
</dbReference>
<keyword evidence="7 8" id="KW-0472">Membrane</keyword>
<dbReference type="PANTHER" id="PTHR14402:SF8">
    <property type="entry name" value="RECEPTOR-TRANSPORTING PROTEIN 4"/>
    <property type="match status" value="1"/>
</dbReference>
<keyword evidence="2 8" id="KW-0812">Transmembrane</keyword>
<dbReference type="GO" id="GO:0031849">
    <property type="term" value="F:olfactory receptor binding"/>
    <property type="evidence" value="ECO:0007669"/>
    <property type="project" value="TreeGrafter"/>
</dbReference>